<dbReference type="InterPro" id="IPR005135">
    <property type="entry name" value="Endo/exonuclease/phosphatase"/>
</dbReference>
<feature type="binding site" evidence="6">
    <location>
        <position position="132"/>
    </location>
    <ligand>
        <name>Mg(2+)</name>
        <dbReference type="ChEBI" id="CHEBI:18420"/>
        <label>1</label>
    </ligand>
</feature>
<feature type="site" description="Transition state stabilizer" evidence="7">
    <location>
        <position position="134"/>
    </location>
</feature>
<keyword evidence="10" id="KW-1185">Reference proteome</keyword>
<keyword evidence="4 6" id="KW-0460">Magnesium</keyword>
<feature type="domain" description="Endonuclease/exonuclease/phosphatase" evidence="8">
    <location>
        <begin position="3"/>
        <end position="229"/>
    </location>
</feature>
<evidence type="ECO:0000259" key="8">
    <source>
        <dbReference type="Pfam" id="PF03372"/>
    </source>
</evidence>
<protein>
    <submittedName>
        <fullName evidence="9">DNA-(Apurinic or apyrimidinic site) lyase</fullName>
        <ecNumber evidence="9">4.2.99.18</ecNumber>
    </submittedName>
</protein>
<dbReference type="Gene3D" id="3.60.10.10">
    <property type="entry name" value="Endonuclease/exonuclease/phosphatase"/>
    <property type="match status" value="1"/>
</dbReference>
<feature type="binding site" evidence="6">
    <location>
        <position position="229"/>
    </location>
    <ligand>
        <name>Mg(2+)</name>
        <dbReference type="ChEBI" id="CHEBI:18420"/>
        <label>1</label>
    </ligand>
</feature>
<feature type="active site" evidence="5">
    <location>
        <position position="92"/>
    </location>
</feature>
<dbReference type="PROSITE" id="PS51435">
    <property type="entry name" value="AP_NUCLEASE_F1_4"/>
    <property type="match status" value="1"/>
</dbReference>
<feature type="site" description="Important for catalytic activity" evidence="7">
    <location>
        <position position="203"/>
    </location>
</feature>
<evidence type="ECO:0000256" key="2">
    <source>
        <dbReference type="ARBA" id="ARBA00022723"/>
    </source>
</evidence>
<feature type="binding site" evidence="6">
    <location>
        <position position="134"/>
    </location>
    <ligand>
        <name>Mg(2+)</name>
        <dbReference type="ChEBI" id="CHEBI:18420"/>
        <label>1</label>
    </ligand>
</feature>
<reference evidence="10" key="1">
    <citation type="journal article" date="2010" name="Environ. Microbiol.">
        <title>The genome of Syntrophomonas wolfei: new insights into syntrophic metabolism and biohydrogen production.</title>
        <authorList>
            <person name="Sieber J.R."/>
            <person name="Sims D.R."/>
            <person name="Han C."/>
            <person name="Kim E."/>
            <person name="Lykidis A."/>
            <person name="Lapidus A.L."/>
            <person name="McDonnald E."/>
            <person name="Rohlin L."/>
            <person name="Culley D.E."/>
            <person name="Gunsalus R."/>
            <person name="McInerney M.J."/>
        </authorList>
    </citation>
    <scope>NUCLEOTIDE SEQUENCE [LARGE SCALE GENOMIC DNA]</scope>
    <source>
        <strain evidence="10">DSM 2245B / Goettingen</strain>
    </source>
</reference>
<keyword evidence="9" id="KW-0456">Lyase</keyword>
<dbReference type="STRING" id="335541.Swol_1210"/>
<gene>
    <name evidence="9" type="ordered locus">Swol_1210</name>
</gene>
<evidence type="ECO:0000256" key="3">
    <source>
        <dbReference type="ARBA" id="ARBA00022801"/>
    </source>
</evidence>
<dbReference type="HOGENOM" id="CLU_027539_1_3_9"/>
<feature type="binding site" evidence="6">
    <location>
        <position position="228"/>
    </location>
    <ligand>
        <name>Mg(2+)</name>
        <dbReference type="ChEBI" id="CHEBI:18420"/>
        <label>1</label>
    </ligand>
</feature>
<dbReference type="EMBL" id="CP000448">
    <property type="protein sequence ID" value="ABI68519.1"/>
    <property type="molecule type" value="Genomic_DNA"/>
</dbReference>
<dbReference type="KEGG" id="swo:Swol_1210"/>
<accession>Q0AXN5</accession>
<sequence>MGFIQWLKEEQPDVLCLQETKAHPEQLEESLVNIKGYQSCWNSGERRGYSGVACYFQKEPLQVEKNLGVEEFDREGRVLISFHENLVLLNVYFPNGQMGEERLAYKLRFYEYLINFCEELKKRYPRLVICGDFNTAHREIDLKNPKANEGRSGFLPIEREMLDRFLSYGYVDAFRYLYPEKVQYSWWSYRTRARERNAGWRIDCFYVSEKLLDDIIDCEVLDHIPGSDHCPIALYLK</sequence>
<comment type="similarity">
    <text evidence="1">Belongs to the DNA repair enzymes AP/ExoA family.</text>
</comment>
<proteinExistence type="inferred from homology"/>
<dbReference type="GO" id="GO:0006284">
    <property type="term" value="P:base-excision repair"/>
    <property type="evidence" value="ECO:0007669"/>
    <property type="project" value="TreeGrafter"/>
</dbReference>
<dbReference type="InterPro" id="IPR004808">
    <property type="entry name" value="AP_endonuc_1"/>
</dbReference>
<dbReference type="Proteomes" id="UP000001968">
    <property type="component" value="Chromosome"/>
</dbReference>
<evidence type="ECO:0000313" key="9">
    <source>
        <dbReference type="EMBL" id="ABI68519.1"/>
    </source>
</evidence>
<dbReference type="PROSITE" id="PS00726">
    <property type="entry name" value="AP_NUCLEASE_F1_1"/>
    <property type="match status" value="1"/>
</dbReference>
<dbReference type="NCBIfam" id="TIGR00633">
    <property type="entry name" value="xth"/>
    <property type="match status" value="1"/>
</dbReference>
<feature type="active site" description="Proton acceptor" evidence="5">
    <location>
        <position position="229"/>
    </location>
</feature>
<dbReference type="GO" id="GO:0008311">
    <property type="term" value="F:double-stranded DNA 3'-5' DNA exonuclease activity"/>
    <property type="evidence" value="ECO:0007669"/>
    <property type="project" value="TreeGrafter"/>
</dbReference>
<organism evidence="9 10">
    <name type="scientific">Syntrophomonas wolfei subsp. wolfei (strain DSM 2245B / Goettingen)</name>
    <dbReference type="NCBI Taxonomy" id="335541"/>
    <lineage>
        <taxon>Bacteria</taxon>
        <taxon>Bacillati</taxon>
        <taxon>Bacillota</taxon>
        <taxon>Clostridia</taxon>
        <taxon>Eubacteriales</taxon>
        <taxon>Syntrophomonadaceae</taxon>
        <taxon>Syntrophomonas</taxon>
    </lineage>
</organism>
<evidence type="ECO:0000256" key="1">
    <source>
        <dbReference type="ARBA" id="ARBA00007092"/>
    </source>
</evidence>
<dbReference type="PANTHER" id="PTHR22748:SF6">
    <property type="entry name" value="DNA-(APURINIC OR APYRIMIDINIC SITE) ENDONUCLEASE"/>
    <property type="match status" value="1"/>
</dbReference>
<name>Q0AXN5_SYNWW</name>
<evidence type="ECO:0000313" key="10">
    <source>
        <dbReference type="Proteomes" id="UP000001968"/>
    </source>
</evidence>
<dbReference type="AlphaFoldDB" id="Q0AXN5"/>
<dbReference type="EC" id="4.2.99.18" evidence="9"/>
<dbReference type="GO" id="GO:0003677">
    <property type="term" value="F:DNA binding"/>
    <property type="evidence" value="ECO:0007669"/>
    <property type="project" value="InterPro"/>
</dbReference>
<feature type="binding site" evidence="6">
    <location>
        <position position="19"/>
    </location>
    <ligand>
        <name>Mg(2+)</name>
        <dbReference type="ChEBI" id="CHEBI:18420"/>
        <label>1</label>
    </ligand>
</feature>
<dbReference type="GO" id="GO:0140078">
    <property type="term" value="F:class I DNA-(apurinic or apyrimidinic site) endonuclease activity"/>
    <property type="evidence" value="ECO:0007669"/>
    <property type="project" value="UniProtKB-EC"/>
</dbReference>
<keyword evidence="2 6" id="KW-0479">Metal-binding</keyword>
<keyword evidence="3" id="KW-0378">Hydrolase</keyword>
<comment type="cofactor">
    <cofactor evidence="6">
        <name>Mg(2+)</name>
        <dbReference type="ChEBI" id="CHEBI:18420"/>
    </cofactor>
    <cofactor evidence="6">
        <name>Mn(2+)</name>
        <dbReference type="ChEBI" id="CHEBI:29035"/>
    </cofactor>
    <text evidence="6">Probably binds two magnesium or manganese ions per subunit.</text>
</comment>
<dbReference type="NCBIfam" id="TIGR00195">
    <property type="entry name" value="exoDNase_III"/>
    <property type="match status" value="1"/>
</dbReference>
<evidence type="ECO:0000256" key="4">
    <source>
        <dbReference type="ARBA" id="ARBA00022842"/>
    </source>
</evidence>
<feature type="active site" description="Proton donor/acceptor" evidence="5">
    <location>
        <position position="132"/>
    </location>
</feature>
<keyword evidence="6" id="KW-0464">Manganese</keyword>
<dbReference type="PANTHER" id="PTHR22748">
    <property type="entry name" value="AP ENDONUCLEASE"/>
    <property type="match status" value="1"/>
</dbReference>
<evidence type="ECO:0000256" key="7">
    <source>
        <dbReference type="PIRSR" id="PIRSR604808-3"/>
    </source>
</evidence>
<dbReference type="InterPro" id="IPR036691">
    <property type="entry name" value="Endo/exonu/phosph_ase_sf"/>
</dbReference>
<dbReference type="GO" id="GO:0008081">
    <property type="term" value="F:phosphoric diester hydrolase activity"/>
    <property type="evidence" value="ECO:0007669"/>
    <property type="project" value="TreeGrafter"/>
</dbReference>
<dbReference type="SUPFAM" id="SSF56219">
    <property type="entry name" value="DNase I-like"/>
    <property type="match status" value="1"/>
</dbReference>
<evidence type="ECO:0000256" key="5">
    <source>
        <dbReference type="PIRSR" id="PIRSR604808-1"/>
    </source>
</evidence>
<evidence type="ECO:0000256" key="6">
    <source>
        <dbReference type="PIRSR" id="PIRSR604808-2"/>
    </source>
</evidence>
<dbReference type="Pfam" id="PF03372">
    <property type="entry name" value="Exo_endo_phos"/>
    <property type="match status" value="1"/>
</dbReference>
<dbReference type="eggNOG" id="COG0708">
    <property type="taxonomic scope" value="Bacteria"/>
</dbReference>
<feature type="site" description="Interaction with DNA substrate" evidence="7">
    <location>
        <position position="229"/>
    </location>
</feature>
<dbReference type="InterPro" id="IPR020847">
    <property type="entry name" value="AP_endonuclease_F1_BS"/>
</dbReference>
<dbReference type="GO" id="GO:0046872">
    <property type="term" value="F:metal ion binding"/>
    <property type="evidence" value="ECO:0007669"/>
    <property type="project" value="UniProtKB-KW"/>
</dbReference>